<dbReference type="GO" id="GO:0005634">
    <property type="term" value="C:nucleus"/>
    <property type="evidence" value="ECO:0007669"/>
    <property type="project" value="UniProtKB-SubCell"/>
</dbReference>
<dbReference type="Proteomes" id="UP000240883">
    <property type="component" value="Unassembled WGS sequence"/>
</dbReference>
<dbReference type="PANTHER" id="PTHR37534">
    <property type="entry name" value="TRANSCRIPTIONAL ACTIVATOR PROTEIN UGA3"/>
    <property type="match status" value="1"/>
</dbReference>
<sequence>MALATARTLCQVQILRGEKTWRTHLDGARAIIQSAHPQEKATTEKMQIYEKSFLSSWYNNAEALAALTPSGLLRGQLEADGVTNPSMSYFDVFGGVASDIPSLLREIGALVEERRRSKSKRRSYESLLSERDIIKEAEALMVQIYHRLEEDATGGLFFDSHLLSVLSPDDIQDYSMSNASFLHTALLYLQCGVLRLPSSDPGVQGSVYGIITCAESMTPSLGSSPRVLLGTPLFTAGLCATGPARERIRSAFEDIGKWLRTPHVSKAIRILEDLWSRFIDESKGDVWSYIEKTNPDFLAY</sequence>
<name>A0A2T2P5B9_CORCC</name>
<evidence type="ECO:0000313" key="3">
    <source>
        <dbReference type="EMBL" id="PSN72885.1"/>
    </source>
</evidence>
<evidence type="ECO:0008006" key="5">
    <source>
        <dbReference type="Google" id="ProtNLM"/>
    </source>
</evidence>
<dbReference type="InterPro" id="IPR021858">
    <property type="entry name" value="Fun_TF"/>
</dbReference>
<dbReference type="OrthoDB" id="5333823at2759"/>
<evidence type="ECO:0000313" key="4">
    <source>
        <dbReference type="Proteomes" id="UP000240883"/>
    </source>
</evidence>
<proteinExistence type="predicted"/>
<dbReference type="AlphaFoldDB" id="A0A2T2P5B9"/>
<organism evidence="3 4">
    <name type="scientific">Corynespora cassiicola Philippines</name>
    <dbReference type="NCBI Taxonomy" id="1448308"/>
    <lineage>
        <taxon>Eukaryota</taxon>
        <taxon>Fungi</taxon>
        <taxon>Dikarya</taxon>
        <taxon>Ascomycota</taxon>
        <taxon>Pezizomycotina</taxon>
        <taxon>Dothideomycetes</taxon>
        <taxon>Pleosporomycetidae</taxon>
        <taxon>Pleosporales</taxon>
        <taxon>Corynesporascaceae</taxon>
        <taxon>Corynespora</taxon>
    </lineage>
</organism>
<dbReference type="EMBL" id="KZ678129">
    <property type="protein sequence ID" value="PSN72885.1"/>
    <property type="molecule type" value="Genomic_DNA"/>
</dbReference>
<keyword evidence="2" id="KW-0539">Nucleus</keyword>
<gene>
    <name evidence="3" type="ORF">BS50DRAFT_628992</name>
</gene>
<keyword evidence="4" id="KW-1185">Reference proteome</keyword>
<evidence type="ECO:0000256" key="1">
    <source>
        <dbReference type="ARBA" id="ARBA00004123"/>
    </source>
</evidence>
<protein>
    <recommendedName>
        <fullName evidence="5">C6 transcription factor</fullName>
    </recommendedName>
</protein>
<evidence type="ECO:0000256" key="2">
    <source>
        <dbReference type="ARBA" id="ARBA00023242"/>
    </source>
</evidence>
<dbReference type="PANTHER" id="PTHR37534:SF46">
    <property type="entry name" value="ZN(II)2CYS6 TRANSCRIPTION FACTOR (EUROFUNG)"/>
    <property type="match status" value="1"/>
</dbReference>
<dbReference type="STRING" id="1448308.A0A2T2P5B9"/>
<accession>A0A2T2P5B9</accession>
<dbReference type="Pfam" id="PF11951">
    <property type="entry name" value="Fungal_trans_2"/>
    <property type="match status" value="1"/>
</dbReference>
<reference evidence="3 4" key="1">
    <citation type="journal article" date="2018" name="Front. Microbiol.">
        <title>Genome-Wide Analysis of Corynespora cassiicola Leaf Fall Disease Putative Effectors.</title>
        <authorList>
            <person name="Lopez D."/>
            <person name="Ribeiro S."/>
            <person name="Label P."/>
            <person name="Fumanal B."/>
            <person name="Venisse J.S."/>
            <person name="Kohler A."/>
            <person name="de Oliveira R.R."/>
            <person name="Labutti K."/>
            <person name="Lipzen A."/>
            <person name="Lail K."/>
            <person name="Bauer D."/>
            <person name="Ohm R.A."/>
            <person name="Barry K.W."/>
            <person name="Spatafora J."/>
            <person name="Grigoriev I.V."/>
            <person name="Martin F.M."/>
            <person name="Pujade-Renaud V."/>
        </authorList>
    </citation>
    <scope>NUCLEOTIDE SEQUENCE [LARGE SCALE GENOMIC DNA]</scope>
    <source>
        <strain evidence="3 4">Philippines</strain>
    </source>
</reference>
<comment type="subcellular location">
    <subcellularLocation>
        <location evidence="1">Nucleus</location>
    </subcellularLocation>
</comment>